<reference evidence="3" key="2">
    <citation type="journal article" date="2017" name="Stand. Genomic Sci.">
        <title>Complete genome sequence of the sulfur-oxidizing chemolithoautotrophic Sulfurovum lithotrophicum 42BKTT.</title>
        <authorList>
            <person name="Jeon W."/>
            <person name="Priscilla L."/>
            <person name="Park G."/>
            <person name="Lee H."/>
            <person name="Lee N."/>
            <person name="Lee D."/>
            <person name="Kwon H."/>
            <person name="Ahn I."/>
            <person name="Lee C."/>
            <person name="Lee H."/>
            <person name="Ahn J."/>
        </authorList>
    </citation>
    <scope>NUCLEOTIDE SEQUENCE [LARGE SCALE GENOMIC DNA]</scope>
    <source>
        <strain evidence="3">ATCC BAA-797 / 42BKT</strain>
    </source>
</reference>
<gene>
    <name evidence="2" type="ORF">YH65_10550</name>
</gene>
<dbReference type="RefSeq" id="WP_046551835.1">
    <property type="nucleotide sequence ID" value="NZ_CP011308.1"/>
</dbReference>
<accession>A0A7U4M332</accession>
<dbReference type="SUPFAM" id="SSF52540">
    <property type="entry name" value="P-loop containing nucleoside triphosphate hydrolases"/>
    <property type="match status" value="1"/>
</dbReference>
<proteinExistence type="predicted"/>
<organism evidence="2 3">
    <name type="scientific">Sulfurovum lithotrophicum</name>
    <dbReference type="NCBI Taxonomy" id="206403"/>
    <lineage>
        <taxon>Bacteria</taxon>
        <taxon>Pseudomonadati</taxon>
        <taxon>Campylobacterota</taxon>
        <taxon>Epsilonproteobacteria</taxon>
        <taxon>Campylobacterales</taxon>
        <taxon>Sulfurovaceae</taxon>
        <taxon>Sulfurovum</taxon>
    </lineage>
</organism>
<evidence type="ECO:0000313" key="3">
    <source>
        <dbReference type="Proteomes" id="UP000034444"/>
    </source>
</evidence>
<dbReference type="OrthoDB" id="5372242at2"/>
<name>A0A7U4M332_9BACT</name>
<feature type="domain" description="AAA" evidence="1">
    <location>
        <begin position="31"/>
        <end position="90"/>
    </location>
</feature>
<dbReference type="Pfam" id="PF13173">
    <property type="entry name" value="AAA_14"/>
    <property type="match status" value="1"/>
</dbReference>
<dbReference type="Proteomes" id="UP000034444">
    <property type="component" value="Chromosome"/>
</dbReference>
<keyword evidence="3" id="KW-1185">Reference proteome</keyword>
<dbReference type="InterPro" id="IPR027417">
    <property type="entry name" value="P-loop_NTPase"/>
</dbReference>
<evidence type="ECO:0000313" key="2">
    <source>
        <dbReference type="EMBL" id="AKF25774.1"/>
    </source>
</evidence>
<dbReference type="KEGG" id="slh:YH65_10550"/>
<evidence type="ECO:0000259" key="1">
    <source>
        <dbReference type="Pfam" id="PF13173"/>
    </source>
</evidence>
<reference evidence="2 3" key="1">
    <citation type="submission" date="2015-04" db="EMBL/GenBank/DDBJ databases">
        <title>Complete genome sequence of Sulfurovum lithotrophicum ATCC BAA-797T.</title>
        <authorList>
            <person name="Ahn J."/>
            <person name="Park G."/>
            <person name="Jeon W."/>
            <person name="Jang Y."/>
            <person name="Jang M."/>
            <person name="Lee H."/>
            <person name="Lee H."/>
        </authorList>
    </citation>
    <scope>NUCLEOTIDE SEQUENCE [LARGE SCALE GENOMIC DNA]</scope>
    <source>
        <strain evidence="3">ATCC BAA-797 / 42BKT</strain>
    </source>
</reference>
<dbReference type="AlphaFoldDB" id="A0A7U4M332"/>
<dbReference type="InterPro" id="IPR041682">
    <property type="entry name" value="AAA_14"/>
</dbReference>
<protein>
    <recommendedName>
        <fullName evidence="1">AAA domain-containing protein</fullName>
    </recommendedName>
</protein>
<sequence length="359" mass="41893">MDLLEHYHEHPPVNDHYILRKTEIPPAGNINLHGARGSGKTALVLDYLKQQDEATLYIDLEDPNLILNTLDTLPLQAYMEEYHIKELILDHYEEGMLEMFPSVERLIIISRIPLKDERFTTVQLFPLDYEEFFAFENASSDTVAFNHFLKAGTLPAMAKHTKNTTLFMKQFFQQQFSPNEQSLILILARYNTQPMTTHQIYSFTKEHFRISKDFVYSTIKHFQEEGLLYFIDNAIKRSGKKMIMYDFAFVKYLTAQQSFGNQFDSMIALTLIKHGIQFKTLGVHGYVTEEHELIIPAPFESEESLWVKSQNKFSIYKKHGIRKITIVTVANSYTFDIEKLHFEALPFNEWSIAHTEKDA</sequence>
<dbReference type="EMBL" id="CP011308">
    <property type="protein sequence ID" value="AKF25774.1"/>
    <property type="molecule type" value="Genomic_DNA"/>
</dbReference>